<dbReference type="InterPro" id="IPR050806">
    <property type="entry name" value="pacC/RIM101"/>
</dbReference>
<dbReference type="InterPro" id="IPR013087">
    <property type="entry name" value="Znf_C2H2_type"/>
</dbReference>
<accession>A0A1Y2B382</accession>
<feature type="region of interest" description="Disordered" evidence="7">
    <location>
        <begin position="321"/>
        <end position="415"/>
    </location>
</feature>
<evidence type="ECO:0000256" key="7">
    <source>
        <dbReference type="SAM" id="MobiDB-lite"/>
    </source>
</evidence>
<gene>
    <name evidence="9" type="ORF">BCR33DRAFT_724792</name>
</gene>
<feature type="compositionally biased region" description="Basic and acidic residues" evidence="7">
    <location>
        <begin position="202"/>
        <end position="213"/>
    </location>
</feature>
<proteinExistence type="predicted"/>
<dbReference type="PANTHER" id="PTHR47257">
    <property type="entry name" value="PH-RESPONSE TRANSCRIPTION FACTOR PACC/RIM101"/>
    <property type="match status" value="1"/>
</dbReference>
<feature type="domain" description="C2H2-type" evidence="8">
    <location>
        <begin position="95"/>
        <end position="117"/>
    </location>
</feature>
<evidence type="ECO:0000256" key="6">
    <source>
        <dbReference type="ARBA" id="ARBA00023242"/>
    </source>
</evidence>
<dbReference type="OrthoDB" id="6155966at2759"/>
<evidence type="ECO:0000313" key="9">
    <source>
        <dbReference type="EMBL" id="ORY29283.1"/>
    </source>
</evidence>
<dbReference type="PANTHER" id="PTHR47257:SF1">
    <property type="entry name" value="PH-RESPONSE TRANSCRIPTION FACTOR PACC_RIM101"/>
    <property type="match status" value="1"/>
</dbReference>
<feature type="region of interest" description="Disordered" evidence="7">
    <location>
        <begin position="235"/>
        <end position="254"/>
    </location>
</feature>
<dbReference type="SMART" id="SM00355">
    <property type="entry name" value="ZnF_C2H2"/>
    <property type="match status" value="2"/>
</dbReference>
<dbReference type="Gene3D" id="3.30.160.60">
    <property type="entry name" value="Classic Zinc Finger"/>
    <property type="match status" value="1"/>
</dbReference>
<dbReference type="Proteomes" id="UP000193642">
    <property type="component" value="Unassembled WGS sequence"/>
</dbReference>
<keyword evidence="4" id="KW-0863">Zinc-finger</keyword>
<evidence type="ECO:0000313" key="10">
    <source>
        <dbReference type="Proteomes" id="UP000193642"/>
    </source>
</evidence>
<evidence type="ECO:0000256" key="3">
    <source>
        <dbReference type="ARBA" id="ARBA00022737"/>
    </source>
</evidence>
<organism evidence="9 10">
    <name type="scientific">Rhizoclosmatium globosum</name>
    <dbReference type="NCBI Taxonomy" id="329046"/>
    <lineage>
        <taxon>Eukaryota</taxon>
        <taxon>Fungi</taxon>
        <taxon>Fungi incertae sedis</taxon>
        <taxon>Chytridiomycota</taxon>
        <taxon>Chytridiomycota incertae sedis</taxon>
        <taxon>Chytridiomycetes</taxon>
        <taxon>Chytridiales</taxon>
        <taxon>Chytriomycetaceae</taxon>
        <taxon>Rhizoclosmatium</taxon>
    </lineage>
</organism>
<keyword evidence="6" id="KW-0539">Nucleus</keyword>
<evidence type="ECO:0000256" key="1">
    <source>
        <dbReference type="ARBA" id="ARBA00004123"/>
    </source>
</evidence>
<keyword evidence="2" id="KW-0479">Metal-binding</keyword>
<dbReference type="GO" id="GO:0005634">
    <property type="term" value="C:nucleus"/>
    <property type="evidence" value="ECO:0007669"/>
    <property type="project" value="UniProtKB-SubCell"/>
</dbReference>
<dbReference type="GO" id="GO:0008270">
    <property type="term" value="F:zinc ion binding"/>
    <property type="evidence" value="ECO:0007669"/>
    <property type="project" value="UniProtKB-KW"/>
</dbReference>
<keyword evidence="3" id="KW-0677">Repeat</keyword>
<protein>
    <recommendedName>
        <fullName evidence="8">C2H2-type domain-containing protein</fullName>
    </recommendedName>
</protein>
<comment type="subcellular location">
    <subcellularLocation>
        <location evidence="1">Nucleus</location>
    </subcellularLocation>
</comment>
<feature type="region of interest" description="Disordered" evidence="7">
    <location>
        <begin position="180"/>
        <end position="216"/>
    </location>
</feature>
<comment type="caution">
    <text evidence="9">The sequence shown here is derived from an EMBL/GenBank/DDBJ whole genome shotgun (WGS) entry which is preliminary data.</text>
</comment>
<reference evidence="9 10" key="1">
    <citation type="submission" date="2016-07" db="EMBL/GenBank/DDBJ databases">
        <title>Pervasive Adenine N6-methylation of Active Genes in Fungi.</title>
        <authorList>
            <consortium name="DOE Joint Genome Institute"/>
            <person name="Mondo S.J."/>
            <person name="Dannebaum R.O."/>
            <person name="Kuo R.C."/>
            <person name="Labutti K."/>
            <person name="Haridas S."/>
            <person name="Kuo A."/>
            <person name="Salamov A."/>
            <person name="Ahrendt S.R."/>
            <person name="Lipzen A."/>
            <person name="Sullivan W."/>
            <person name="Andreopoulos W.B."/>
            <person name="Clum A."/>
            <person name="Lindquist E."/>
            <person name="Daum C."/>
            <person name="Ramamoorthy G.K."/>
            <person name="Gryganskyi A."/>
            <person name="Culley D."/>
            <person name="Magnuson J.K."/>
            <person name="James T.Y."/>
            <person name="O'Malley M.A."/>
            <person name="Stajich J.E."/>
            <person name="Spatafora J.W."/>
            <person name="Visel A."/>
            <person name="Grigoriev I.V."/>
        </authorList>
    </citation>
    <scope>NUCLEOTIDE SEQUENCE [LARGE SCALE GENOMIC DNA]</scope>
    <source>
        <strain evidence="9 10">JEL800</strain>
    </source>
</reference>
<evidence type="ECO:0000256" key="5">
    <source>
        <dbReference type="ARBA" id="ARBA00022833"/>
    </source>
</evidence>
<keyword evidence="10" id="KW-1185">Reference proteome</keyword>
<dbReference type="GO" id="GO:0045944">
    <property type="term" value="P:positive regulation of transcription by RNA polymerase II"/>
    <property type="evidence" value="ECO:0007669"/>
    <property type="project" value="TreeGrafter"/>
</dbReference>
<evidence type="ECO:0000256" key="2">
    <source>
        <dbReference type="ARBA" id="ARBA00022723"/>
    </source>
</evidence>
<sequence length="483" mass="54141">MPRPIKTSDDLPIVFLCLWNVGTEQGNPKRCSLQFDDPDALYVHLSEDHIGRKALGTLQLTCDWIGCLHQGRAFSKRDNVVSHCRSHVHFRANICKDCGSQFKWPQDLKKHCLRQGHEYIVPESKGKPGPSPVYVVDAQDGSGPALVRFGPSLNGGRQKTYQRFPTGNAAVAKASTTTLSLTRDNDDESSDLSGSSSSSATLKKEDSDIKPEGPRLPAFASLLPAHASVGPPTLQRAVAAPPRPLAPKPQSSVSPVCPAQITFNHGHLQSQPPPQQHYGSHQVQEHFYPAPPHQPKNIHRYYEHHQQPGPFPYPQNLNYRPEHSGHHSSYHHNNNHGMYPRAPQPAEMQHYQPQPPTHYHPAPSVRTIHGPGSHQWGHYNPHPPSLPHPHSQDQWHHSFQFSRPHPEPYQTQSHHSYVAHRAQDQRNFNHQHVITPANTISPLSDKPSESPERQVPTHLRDCTLESTGFHFQTGGRSQVDLWS</sequence>
<dbReference type="PROSITE" id="PS00028">
    <property type="entry name" value="ZINC_FINGER_C2H2_1"/>
    <property type="match status" value="1"/>
</dbReference>
<keyword evidence="5" id="KW-0862">Zinc</keyword>
<dbReference type="EMBL" id="MCGO01000089">
    <property type="protein sequence ID" value="ORY29283.1"/>
    <property type="molecule type" value="Genomic_DNA"/>
</dbReference>
<dbReference type="STRING" id="329046.A0A1Y2B382"/>
<evidence type="ECO:0000256" key="4">
    <source>
        <dbReference type="ARBA" id="ARBA00022771"/>
    </source>
</evidence>
<evidence type="ECO:0000259" key="8">
    <source>
        <dbReference type="PROSITE" id="PS00028"/>
    </source>
</evidence>
<dbReference type="AlphaFoldDB" id="A0A1Y2B382"/>
<name>A0A1Y2B382_9FUNG</name>